<dbReference type="AlphaFoldDB" id="A0AAV7XPA9"/>
<dbReference type="PANTHER" id="PTHR42648">
    <property type="entry name" value="TRANSPOSASE, PUTATIVE-RELATED"/>
    <property type="match status" value="1"/>
</dbReference>
<dbReference type="InterPro" id="IPR025724">
    <property type="entry name" value="GAG-pre-integrase_dom"/>
</dbReference>
<keyword evidence="5" id="KW-0862">Zinc</keyword>
<protein>
    <recommendedName>
        <fullName evidence="11">Retrovirus-related Pol polyprotein from transposon TNT 1-94</fullName>
    </recommendedName>
</protein>
<dbReference type="GO" id="GO:0006508">
    <property type="term" value="P:proteolysis"/>
    <property type="evidence" value="ECO:0007669"/>
    <property type="project" value="UniProtKB-KW"/>
</dbReference>
<evidence type="ECO:0000256" key="4">
    <source>
        <dbReference type="ARBA" id="ARBA00022801"/>
    </source>
</evidence>
<dbReference type="InterPro" id="IPR036875">
    <property type="entry name" value="Znf_CCHC_sf"/>
</dbReference>
<feature type="region of interest" description="Disordered" evidence="6">
    <location>
        <begin position="203"/>
        <end position="241"/>
    </location>
</feature>
<dbReference type="SUPFAM" id="SSF53098">
    <property type="entry name" value="Ribonuclease H-like"/>
    <property type="match status" value="1"/>
</dbReference>
<accession>A0AAV7XPA9</accession>
<evidence type="ECO:0000256" key="5">
    <source>
        <dbReference type="PROSITE-ProRule" id="PRU00047"/>
    </source>
</evidence>
<dbReference type="PROSITE" id="PS50158">
    <property type="entry name" value="ZF_CCHC"/>
    <property type="match status" value="1"/>
</dbReference>
<dbReference type="InterPro" id="IPR043502">
    <property type="entry name" value="DNA/RNA_pol_sf"/>
</dbReference>
<dbReference type="Pfam" id="PF13976">
    <property type="entry name" value="gag_pre-integrs"/>
    <property type="match status" value="1"/>
</dbReference>
<dbReference type="Pfam" id="PF00098">
    <property type="entry name" value="zf-CCHC"/>
    <property type="match status" value="1"/>
</dbReference>
<dbReference type="SUPFAM" id="SSF57756">
    <property type="entry name" value="Retrovirus zinc finger-like domains"/>
    <property type="match status" value="1"/>
</dbReference>
<sequence length="1147" mass="129698">MNEAQKLTGTDNFSSWAFNMQGILVNDNLWTCVNGNEADAGKQEKAFFKIAFTVSSKIQPLLWNITAPKAKNAWLKLKQNYGNLTSAGKMDLLSRMFSLKQVDFPTVQDYLQEITFTQEKLVEIQKGFEDEVVAYRMLIGLSDEYQTLKIALGSLDKQLTSEFVRNKILSCAPASSTENVLLVRRNVTCYFCKQEGHYKNECRKFKRQQERNNQTGGAGNKNPNKKNSQVVSNSSHHVNDEEVQEEVCVLAVHVEEDTGDSSDGQDPDEWQMHHTAQVEPLEAVMAAADSEAVETWLVDSGCTRHMCKSKKNFISLKPTSVKVTTANNQVERCPGIAFVDREYEVRFNKNGCFVADQHGRVVLTASRAGNLFVVKDYRTVEAVALVTVASEQELWHRRCGHLSVSQMRQLKNQVSGLQLEVVQPKSCVTCCKGKMARAPFPTSVTPRASQPLELIHSDVMGPMNIDTFSGGKYVLLFIDDFSRKMFIYILKGKAEVFESFKQFKAVVENQTDLKIKIFRTDNGGEYVSKDFESHLKLCGIIHQTSTPHSPQQNGTSERANKTVIEMTRCMLIDSNLDRRFWGEAARTAVYVRNRSPSSALDGKVPEEVWTGRPVRVDHFRVFGSPALVMIPKGERRKLDDKAEEMIFIGYCETSKCWRFTNPKCSAKKVVKSRDDKILDHEVCQSRATTTEEPAIIEVVKIVEEPAEENLDDTIPENHGEGDTDAVPDPLNLSNLSDSSADQDLESVRRYPLKERKTTRRDDHVYYASYFSEDPQTVEEALSRPDAREWKRAMDEEMESLNRHGTWELVSRPDGRNVISSKWVFKLKTDASGTPVRYKARLVARGFNQQHGVDYFEVFSPTVSFSSFRLLLVLAVKNDWSIEHLDVKTAFLHSKLQEEKFNMEDCKAVATPLSSSKLVKPLSCSENRPYQQLIGCLMYLTVATRPDLAHAVSVLSQFNTCYSEEHWIAAKRVLRYLKGTLNYHLHFSKTGCDFLAYTDADWGNCQDDRRSYSGNVILMADGAVSWDSRKQRSVALSSVEAEHVALTDWAKEALFLTSVMEEILGKKTSINIRCDSQGAIATAQHEGPTKRLKHIDIRLHFVKALIQDGRMKIEYVPTEDMVADALTKQLSAEKHRGCILQMGMLAFP</sequence>
<dbReference type="PROSITE" id="PS50994">
    <property type="entry name" value="INTEGRASE"/>
    <property type="match status" value="1"/>
</dbReference>
<dbReference type="InterPro" id="IPR001878">
    <property type="entry name" value="Znf_CCHC"/>
</dbReference>
<dbReference type="InterPro" id="IPR012337">
    <property type="entry name" value="RNaseH-like_sf"/>
</dbReference>
<proteinExistence type="predicted"/>
<dbReference type="GO" id="GO:0008270">
    <property type="term" value="F:zinc ion binding"/>
    <property type="evidence" value="ECO:0007669"/>
    <property type="project" value="UniProtKB-KW"/>
</dbReference>
<evidence type="ECO:0000256" key="2">
    <source>
        <dbReference type="ARBA" id="ARBA00022723"/>
    </source>
</evidence>
<dbReference type="GO" id="GO:0042575">
    <property type="term" value="C:DNA polymerase complex"/>
    <property type="evidence" value="ECO:0007669"/>
    <property type="project" value="UniProtKB-ARBA"/>
</dbReference>
<evidence type="ECO:0000313" key="10">
    <source>
        <dbReference type="Proteomes" id="UP001075354"/>
    </source>
</evidence>
<dbReference type="InterPro" id="IPR013103">
    <property type="entry name" value="RVT_2"/>
</dbReference>
<feature type="domain" description="CCHC-type" evidence="7">
    <location>
        <begin position="189"/>
        <end position="204"/>
    </location>
</feature>
<evidence type="ECO:0000256" key="1">
    <source>
        <dbReference type="ARBA" id="ARBA00022670"/>
    </source>
</evidence>
<dbReference type="PANTHER" id="PTHR42648:SF18">
    <property type="entry name" value="RETROTRANSPOSON, UNCLASSIFIED-LIKE PROTEIN"/>
    <property type="match status" value="1"/>
</dbReference>
<evidence type="ECO:0000313" key="9">
    <source>
        <dbReference type="EMBL" id="KAJ1525556.1"/>
    </source>
</evidence>
<keyword evidence="2" id="KW-0479">Metal-binding</keyword>
<evidence type="ECO:0000259" key="7">
    <source>
        <dbReference type="PROSITE" id="PS50158"/>
    </source>
</evidence>
<dbReference type="Proteomes" id="UP001075354">
    <property type="component" value="Chromosome 8"/>
</dbReference>
<dbReference type="InterPro" id="IPR036397">
    <property type="entry name" value="RNaseH_sf"/>
</dbReference>
<dbReference type="InterPro" id="IPR001584">
    <property type="entry name" value="Integrase_cat-core"/>
</dbReference>
<feature type="domain" description="Integrase catalytic" evidence="8">
    <location>
        <begin position="447"/>
        <end position="613"/>
    </location>
</feature>
<comment type="caution">
    <text evidence="9">The sequence shown here is derived from an EMBL/GenBank/DDBJ whole genome shotgun (WGS) entry which is preliminary data.</text>
</comment>
<dbReference type="InterPro" id="IPR039537">
    <property type="entry name" value="Retrotran_Ty1/copia-like"/>
</dbReference>
<dbReference type="InterPro" id="IPR054722">
    <property type="entry name" value="PolX-like_BBD"/>
</dbReference>
<dbReference type="Pfam" id="PF00665">
    <property type="entry name" value="rve"/>
    <property type="match status" value="1"/>
</dbReference>
<dbReference type="Pfam" id="PF07727">
    <property type="entry name" value="RVT_2"/>
    <property type="match status" value="1"/>
</dbReference>
<dbReference type="GO" id="GO:0004190">
    <property type="term" value="F:aspartic-type endopeptidase activity"/>
    <property type="evidence" value="ECO:0007669"/>
    <property type="project" value="UniProtKB-KW"/>
</dbReference>
<evidence type="ECO:0000259" key="8">
    <source>
        <dbReference type="PROSITE" id="PS50994"/>
    </source>
</evidence>
<dbReference type="SUPFAM" id="SSF56672">
    <property type="entry name" value="DNA/RNA polymerases"/>
    <property type="match status" value="1"/>
</dbReference>
<dbReference type="CDD" id="cd09272">
    <property type="entry name" value="RNase_HI_RT_Ty1"/>
    <property type="match status" value="1"/>
</dbReference>
<dbReference type="Gene3D" id="3.30.420.10">
    <property type="entry name" value="Ribonuclease H-like superfamily/Ribonuclease H"/>
    <property type="match status" value="1"/>
</dbReference>
<evidence type="ECO:0008006" key="11">
    <source>
        <dbReference type="Google" id="ProtNLM"/>
    </source>
</evidence>
<organism evidence="9 10">
    <name type="scientific">Megalurothrips usitatus</name>
    <name type="common">bean blossom thrips</name>
    <dbReference type="NCBI Taxonomy" id="439358"/>
    <lineage>
        <taxon>Eukaryota</taxon>
        <taxon>Metazoa</taxon>
        <taxon>Ecdysozoa</taxon>
        <taxon>Arthropoda</taxon>
        <taxon>Hexapoda</taxon>
        <taxon>Insecta</taxon>
        <taxon>Pterygota</taxon>
        <taxon>Neoptera</taxon>
        <taxon>Paraneoptera</taxon>
        <taxon>Thysanoptera</taxon>
        <taxon>Terebrantia</taxon>
        <taxon>Thripoidea</taxon>
        <taxon>Thripidae</taxon>
        <taxon>Megalurothrips</taxon>
    </lineage>
</organism>
<reference evidence="9" key="1">
    <citation type="submission" date="2022-12" db="EMBL/GenBank/DDBJ databases">
        <title>Chromosome-level genome assembly of the bean flower thrips Megalurothrips usitatus.</title>
        <authorList>
            <person name="Ma L."/>
            <person name="Liu Q."/>
            <person name="Li H."/>
            <person name="Cai W."/>
        </authorList>
    </citation>
    <scope>NUCLEOTIDE SEQUENCE</scope>
    <source>
        <strain evidence="9">Cailab_2022a</strain>
    </source>
</reference>
<feature type="region of interest" description="Disordered" evidence="6">
    <location>
        <begin position="706"/>
        <end position="743"/>
    </location>
</feature>
<gene>
    <name evidence="9" type="ORF">ONE63_010361</name>
</gene>
<dbReference type="Gene3D" id="4.10.60.10">
    <property type="entry name" value="Zinc finger, CCHC-type"/>
    <property type="match status" value="1"/>
</dbReference>
<dbReference type="GO" id="GO:0015074">
    <property type="term" value="P:DNA integration"/>
    <property type="evidence" value="ECO:0007669"/>
    <property type="project" value="InterPro"/>
</dbReference>
<keyword evidence="3" id="KW-0064">Aspartyl protease</keyword>
<dbReference type="Pfam" id="PF14223">
    <property type="entry name" value="Retrotran_gag_2"/>
    <property type="match status" value="1"/>
</dbReference>
<dbReference type="GO" id="GO:0071897">
    <property type="term" value="P:DNA biosynthetic process"/>
    <property type="evidence" value="ECO:0007669"/>
    <property type="project" value="UniProtKB-ARBA"/>
</dbReference>
<name>A0AAV7XPA9_9NEOP</name>
<dbReference type="EMBL" id="JAPTSV010000008">
    <property type="protein sequence ID" value="KAJ1525556.1"/>
    <property type="molecule type" value="Genomic_DNA"/>
</dbReference>
<dbReference type="GO" id="GO:0003676">
    <property type="term" value="F:nucleic acid binding"/>
    <property type="evidence" value="ECO:0007669"/>
    <property type="project" value="InterPro"/>
</dbReference>
<feature type="compositionally biased region" description="Low complexity" evidence="6">
    <location>
        <begin position="727"/>
        <end position="741"/>
    </location>
</feature>
<dbReference type="SMART" id="SM00343">
    <property type="entry name" value="ZnF_C2HC"/>
    <property type="match status" value="1"/>
</dbReference>
<evidence type="ECO:0000256" key="3">
    <source>
        <dbReference type="ARBA" id="ARBA00022750"/>
    </source>
</evidence>
<keyword evidence="10" id="KW-1185">Reference proteome</keyword>
<dbReference type="InterPro" id="IPR057670">
    <property type="entry name" value="SH3_retrovirus"/>
</dbReference>
<keyword evidence="1" id="KW-0645">Protease</keyword>
<feature type="compositionally biased region" description="Low complexity" evidence="6">
    <location>
        <begin position="220"/>
        <end position="236"/>
    </location>
</feature>
<evidence type="ECO:0000256" key="6">
    <source>
        <dbReference type="SAM" id="MobiDB-lite"/>
    </source>
</evidence>
<keyword evidence="5" id="KW-0863">Zinc-finger</keyword>
<dbReference type="Pfam" id="PF22936">
    <property type="entry name" value="Pol_BBD"/>
    <property type="match status" value="1"/>
</dbReference>
<keyword evidence="4" id="KW-0378">Hydrolase</keyword>
<dbReference type="Pfam" id="PF25597">
    <property type="entry name" value="SH3_retrovirus"/>
    <property type="match status" value="1"/>
</dbReference>